<dbReference type="Proteomes" id="UP000050761">
    <property type="component" value="Unassembled WGS sequence"/>
</dbReference>
<reference evidence="1 2" key="1">
    <citation type="submission" date="2018-11" db="EMBL/GenBank/DDBJ databases">
        <authorList>
            <consortium name="Pathogen Informatics"/>
        </authorList>
    </citation>
    <scope>NUCLEOTIDE SEQUENCE [LARGE SCALE GENOMIC DNA]</scope>
</reference>
<evidence type="ECO:0000313" key="2">
    <source>
        <dbReference type="Proteomes" id="UP000050761"/>
    </source>
</evidence>
<keyword evidence="2" id="KW-1185">Reference proteome</keyword>
<gene>
    <name evidence="1" type="ORF">HPBE_LOCUS2182</name>
</gene>
<proteinExistence type="predicted"/>
<reference evidence="3" key="2">
    <citation type="submission" date="2019-09" db="UniProtKB">
        <authorList>
            <consortium name="WormBaseParasite"/>
        </authorList>
    </citation>
    <scope>IDENTIFICATION</scope>
</reference>
<evidence type="ECO:0000313" key="1">
    <source>
        <dbReference type="EMBL" id="VDO23541.1"/>
    </source>
</evidence>
<protein>
    <submittedName>
        <fullName evidence="3">Peptidase A2 domain-containing protein</fullName>
    </submittedName>
</protein>
<dbReference type="AlphaFoldDB" id="A0A183F7N9"/>
<accession>A0A3P7TPY4</accession>
<name>A0A183F7N9_HELPZ</name>
<evidence type="ECO:0000313" key="3">
    <source>
        <dbReference type="WBParaSite" id="HPBE_0000218101-mRNA-1"/>
    </source>
</evidence>
<organism evidence="2 3">
    <name type="scientific">Heligmosomoides polygyrus</name>
    <name type="common">Parasitic roundworm</name>
    <dbReference type="NCBI Taxonomy" id="6339"/>
    <lineage>
        <taxon>Eukaryota</taxon>
        <taxon>Metazoa</taxon>
        <taxon>Ecdysozoa</taxon>
        <taxon>Nematoda</taxon>
        <taxon>Chromadorea</taxon>
        <taxon>Rhabditida</taxon>
        <taxon>Rhabditina</taxon>
        <taxon>Rhabditomorpha</taxon>
        <taxon>Strongyloidea</taxon>
        <taxon>Heligmosomidae</taxon>
        <taxon>Heligmosomoides</taxon>
    </lineage>
</organism>
<sequence>MIVEIHREVARLPNKPKRVNLWKGSATTVQGWALKERLRIAERSASKGKLTEPTEPEREPKISTAAFSRWLCGTTKANGLQEDLVGAQTTAQVQLLCMTRTARLDTGSQVSIIPLQVLVDALRNGFDSNADVEEIDLDKSKQVYDASRNSMSFKGAVMLAVQVDRGPRHRIGLFVMAGGDDVIVLGTNALEKLAWSLPPNAQSPEVGQKCPAEGGVSTEELKLRKLRCGIIDQKLLRLSQWLNGYA</sequence>
<dbReference type="WBParaSite" id="HPBE_0000218101-mRNA-1">
    <property type="protein sequence ID" value="HPBE_0000218101-mRNA-1"/>
    <property type="gene ID" value="HPBE_0000218101"/>
</dbReference>
<dbReference type="InterPro" id="IPR021109">
    <property type="entry name" value="Peptidase_aspartic_dom_sf"/>
</dbReference>
<accession>A0A183F7N9</accession>
<dbReference type="SUPFAM" id="SSF50630">
    <property type="entry name" value="Acid proteases"/>
    <property type="match status" value="1"/>
</dbReference>
<dbReference type="EMBL" id="UZAH01003013">
    <property type="protein sequence ID" value="VDO23541.1"/>
    <property type="molecule type" value="Genomic_DNA"/>
</dbReference>